<feature type="chain" id="PRO_5043862956" evidence="2">
    <location>
        <begin position="25"/>
        <end position="254"/>
    </location>
</feature>
<evidence type="ECO:0000256" key="2">
    <source>
        <dbReference type="SAM" id="SignalP"/>
    </source>
</evidence>
<sequence length="254" mass="26176">MFWVLFLLLACAAAAVSCGRLCLAAVRAAEGERAEDTVRTGAHVLSDHELSLYETAFLSGGPVRVVDVTLVSMARGHRLLLAHTGWATVVDPVGRDTMERSVLGAIGPAGQSRTAPLRAATAAGDAVRALADGLVTAGLAVPEAARSAVTAAVRQVRAATVAVVVLGAVATLTPGQGAETQDTPVALWFALPLLLTLSCLAIARIEIHPYTRWASPVGQRLLAARPAAAGSLFAVALRGLRAVDDPQVRAALSE</sequence>
<dbReference type="AlphaFoldDB" id="A0AAU8J015"/>
<dbReference type="KEGG" id="stac:ABII15_29805"/>
<gene>
    <name evidence="3" type="ORF">ABII15_29805</name>
</gene>
<proteinExistence type="predicted"/>
<reference evidence="3" key="1">
    <citation type="submission" date="2024-06" db="EMBL/GenBank/DDBJ databases">
        <title>Streptomyces sp. strain HUAS MG91 genome sequences.</title>
        <authorList>
            <person name="Mo P."/>
        </authorList>
    </citation>
    <scope>NUCLEOTIDE SEQUENCE</scope>
    <source>
        <strain evidence="3">HUAS MG91</strain>
    </source>
</reference>
<name>A0AAU8J015_9ACTN</name>
<dbReference type="InterPro" id="IPR026467">
    <property type="entry name" value="Ser/Gly_Cys_C_dom"/>
</dbReference>
<evidence type="ECO:0000313" key="3">
    <source>
        <dbReference type="EMBL" id="XCJ73900.1"/>
    </source>
</evidence>
<accession>A0AAU8J015</accession>
<keyword evidence="1" id="KW-1133">Transmembrane helix</keyword>
<keyword evidence="1" id="KW-0812">Transmembrane</keyword>
<protein>
    <submittedName>
        <fullName evidence="3">TIGR04222 domain-containing membrane protein</fullName>
    </submittedName>
</protein>
<keyword evidence="2" id="KW-0732">Signal</keyword>
<dbReference type="NCBIfam" id="TIGR04222">
    <property type="entry name" value="near_uncomplex"/>
    <property type="match status" value="1"/>
</dbReference>
<keyword evidence="1" id="KW-0472">Membrane</keyword>
<dbReference type="EMBL" id="CP159534">
    <property type="protein sequence ID" value="XCJ73900.1"/>
    <property type="molecule type" value="Genomic_DNA"/>
</dbReference>
<organism evidence="3">
    <name type="scientific">Streptomyces tabacisoli</name>
    <dbReference type="NCBI Taxonomy" id="3156398"/>
    <lineage>
        <taxon>Bacteria</taxon>
        <taxon>Bacillati</taxon>
        <taxon>Actinomycetota</taxon>
        <taxon>Actinomycetes</taxon>
        <taxon>Kitasatosporales</taxon>
        <taxon>Streptomycetaceae</taxon>
        <taxon>Streptomyces</taxon>
    </lineage>
</organism>
<evidence type="ECO:0000256" key="1">
    <source>
        <dbReference type="SAM" id="Phobius"/>
    </source>
</evidence>
<dbReference type="RefSeq" id="WP_353945349.1">
    <property type="nucleotide sequence ID" value="NZ_CP159534.1"/>
</dbReference>
<feature type="signal peptide" evidence="2">
    <location>
        <begin position="1"/>
        <end position="24"/>
    </location>
</feature>
<feature type="transmembrane region" description="Helical" evidence="1">
    <location>
        <begin position="185"/>
        <end position="203"/>
    </location>
</feature>